<keyword evidence="3" id="KW-1185">Reference proteome</keyword>
<evidence type="ECO:0000256" key="1">
    <source>
        <dbReference type="SAM" id="Phobius"/>
    </source>
</evidence>
<sequence>MWDFIFKVVELISKKVSFIAMFFYLAIVLLIYILVPYTTFLQWIAPREEPFFVYGLCVFVVSTSLFLAGKQIDDYIYPRFNRWRAFKQYEGIYQALTDDERKVLMDLVSYGSAPAEIPNVKIRSSLLSKGLVQLKMFNPVFQSYIVTPKFYAFLLEKIRNDS</sequence>
<comment type="caution">
    <text evidence="2">The sequence shown here is derived from an EMBL/GenBank/DDBJ whole genome shotgun (WGS) entry which is preliminary data.</text>
</comment>
<name>A0A4R1KZZ7_9PAST</name>
<dbReference type="AlphaFoldDB" id="A0A4R1KZZ7"/>
<feature type="transmembrane region" description="Helical" evidence="1">
    <location>
        <begin position="51"/>
        <end position="69"/>
    </location>
</feature>
<keyword evidence="1" id="KW-0472">Membrane</keyword>
<proteinExistence type="predicted"/>
<dbReference type="Proteomes" id="UP000295496">
    <property type="component" value="Unassembled WGS sequence"/>
</dbReference>
<dbReference type="RefSeq" id="WP_132301801.1">
    <property type="nucleotide sequence ID" value="NZ_LUKL01000001.1"/>
</dbReference>
<dbReference type="EMBL" id="SMGJ01000003">
    <property type="protein sequence ID" value="TCK70133.1"/>
    <property type="molecule type" value="Genomic_DNA"/>
</dbReference>
<protein>
    <recommendedName>
        <fullName evidence="4">Superinfection exclusion protein B</fullName>
    </recommendedName>
</protein>
<evidence type="ECO:0000313" key="2">
    <source>
        <dbReference type="EMBL" id="TCK70133.1"/>
    </source>
</evidence>
<evidence type="ECO:0000313" key="3">
    <source>
        <dbReference type="Proteomes" id="UP000295496"/>
    </source>
</evidence>
<feature type="transmembrane region" description="Helical" evidence="1">
    <location>
        <begin position="21"/>
        <end position="45"/>
    </location>
</feature>
<reference evidence="2 3" key="1">
    <citation type="submission" date="2019-03" db="EMBL/GenBank/DDBJ databases">
        <title>Genomic Encyclopedia of Type Strains, Phase IV (KMG-IV): sequencing the most valuable type-strain genomes for metagenomic binning, comparative biology and taxonomic classification.</title>
        <authorList>
            <person name="Goeker M."/>
        </authorList>
    </citation>
    <scope>NUCLEOTIDE SEQUENCE [LARGE SCALE GENOMIC DNA]</scope>
    <source>
        <strain evidence="2 3">DSM 10053</strain>
    </source>
</reference>
<gene>
    <name evidence="2" type="ORF">EV692_1359</name>
</gene>
<organism evidence="2 3">
    <name type="scientific">Lonepinella koalarum</name>
    <dbReference type="NCBI Taxonomy" id="53417"/>
    <lineage>
        <taxon>Bacteria</taxon>
        <taxon>Pseudomonadati</taxon>
        <taxon>Pseudomonadota</taxon>
        <taxon>Gammaproteobacteria</taxon>
        <taxon>Pasteurellales</taxon>
        <taxon>Pasteurellaceae</taxon>
        <taxon>Lonepinella</taxon>
    </lineage>
</organism>
<keyword evidence="1" id="KW-1133">Transmembrane helix</keyword>
<accession>A0A4R1KZZ7</accession>
<keyword evidence="1" id="KW-0812">Transmembrane</keyword>
<evidence type="ECO:0008006" key="4">
    <source>
        <dbReference type="Google" id="ProtNLM"/>
    </source>
</evidence>